<dbReference type="STRING" id="52.CMC5_002610"/>
<dbReference type="Pfam" id="PF03349">
    <property type="entry name" value="Toluene_X"/>
    <property type="match status" value="1"/>
</dbReference>
<keyword evidence="3" id="KW-1134">Transmembrane beta strand</keyword>
<dbReference type="SUPFAM" id="SSF56935">
    <property type="entry name" value="Porins"/>
    <property type="match status" value="1"/>
</dbReference>
<proteinExistence type="inferred from homology"/>
<name>A0A0K1E645_CHOCO</name>
<evidence type="ECO:0000256" key="8">
    <source>
        <dbReference type="SAM" id="SignalP"/>
    </source>
</evidence>
<dbReference type="Gene3D" id="2.40.160.60">
    <property type="entry name" value="Outer membrane protein transport protein (OMPP1/FadL/TodX)"/>
    <property type="match status" value="1"/>
</dbReference>
<evidence type="ECO:0000313" key="10">
    <source>
        <dbReference type="Proteomes" id="UP000067626"/>
    </source>
</evidence>
<evidence type="ECO:0000313" key="9">
    <source>
        <dbReference type="EMBL" id="AKT36147.1"/>
    </source>
</evidence>
<feature type="chain" id="PRO_5005458933" evidence="8">
    <location>
        <begin position="29"/>
        <end position="484"/>
    </location>
</feature>
<sequence length="484" mass="52098">MTARPLKLASVATVALVCAALAPRAAYASGLDAPIVGPGDAGPTTADAASVQWNPAGLAFVKRPQVLLGAGLILGRVTYQRERRGTYQTPDTFQFKTPLDPANVDASKAGLADGVAATPIAPTGDAFLAVPVHERLTLGAGVYVPHAAALSFPADGAQAWQLREAFIVASFITASAGVRVTDRLGVGLGVSYVTGLAELSKLQDFASLDEFRRAFANDPINQPNDFGPSAPTEVRELDVLSRPISVKRGMSHGATFNVGLTWQATDELTVAAAYQHGTRMRYRGDFAIDMNDEMFTQDLASQGLRYKPLLKGDAELVFRLPRRVTLGAGYQATERLRFDGFLQWVTYSDVDAFVVETQSPDLAQPRLGIGDRVKVRLPRDWNDTIWVEARAQYRVTDWLRGWVTAGYQSPASPDRTIDVASPDGHRLIGGAGGELQVTEGFSLLGDVRLQGILPRTVTESDHDLGNGTYGMFLAAIGGHLRFRF</sequence>
<protein>
    <submittedName>
        <fullName evidence="9">Outer membrane protein</fullName>
    </submittedName>
</protein>
<evidence type="ECO:0000256" key="2">
    <source>
        <dbReference type="ARBA" id="ARBA00008163"/>
    </source>
</evidence>
<evidence type="ECO:0000256" key="6">
    <source>
        <dbReference type="ARBA" id="ARBA00023136"/>
    </source>
</evidence>
<feature type="signal peptide" evidence="8">
    <location>
        <begin position="1"/>
        <end position="28"/>
    </location>
</feature>
<evidence type="ECO:0000256" key="1">
    <source>
        <dbReference type="ARBA" id="ARBA00004571"/>
    </source>
</evidence>
<dbReference type="AlphaFoldDB" id="A0A0K1E645"/>
<keyword evidence="6" id="KW-0472">Membrane</keyword>
<dbReference type="PANTHER" id="PTHR35093">
    <property type="entry name" value="OUTER MEMBRANE PROTEIN NMB0088-RELATED"/>
    <property type="match status" value="1"/>
</dbReference>
<dbReference type="PANTHER" id="PTHR35093:SF8">
    <property type="entry name" value="OUTER MEMBRANE PROTEIN NMB0088-RELATED"/>
    <property type="match status" value="1"/>
</dbReference>
<dbReference type="EMBL" id="CP012159">
    <property type="protein sequence ID" value="AKT36147.1"/>
    <property type="molecule type" value="Genomic_DNA"/>
</dbReference>
<comment type="subcellular location">
    <subcellularLocation>
        <location evidence="1">Cell outer membrane</location>
        <topology evidence="1">Multi-pass membrane protein</topology>
    </subcellularLocation>
</comment>
<gene>
    <name evidence="9" type="ORF">CMC5_002610</name>
</gene>
<keyword evidence="10" id="KW-1185">Reference proteome</keyword>
<evidence type="ECO:0000256" key="4">
    <source>
        <dbReference type="ARBA" id="ARBA00022692"/>
    </source>
</evidence>
<keyword evidence="4" id="KW-0812">Transmembrane</keyword>
<reference evidence="9 10" key="1">
    <citation type="submission" date="2015-07" db="EMBL/GenBank/DDBJ databases">
        <title>Genome analysis of myxobacterium Chondromyces crocatus Cm c5 reveals a high potential for natural compound synthesis and the genetic basis for the loss of fruiting body formation.</title>
        <authorList>
            <person name="Zaburannyi N."/>
            <person name="Bunk B."/>
            <person name="Maier J."/>
            <person name="Overmann J."/>
            <person name="Mueller R."/>
        </authorList>
    </citation>
    <scope>NUCLEOTIDE SEQUENCE [LARGE SCALE GENOMIC DNA]</scope>
    <source>
        <strain evidence="9 10">Cm c5</strain>
    </source>
</reference>
<dbReference type="KEGG" id="ccro:CMC5_002610"/>
<evidence type="ECO:0000256" key="5">
    <source>
        <dbReference type="ARBA" id="ARBA00022729"/>
    </source>
</evidence>
<comment type="similarity">
    <text evidence="2">Belongs to the OmpP1/FadL family.</text>
</comment>
<dbReference type="GO" id="GO:0015483">
    <property type="term" value="F:long-chain fatty acid transporting porin activity"/>
    <property type="evidence" value="ECO:0007669"/>
    <property type="project" value="TreeGrafter"/>
</dbReference>
<accession>A0A0K1E645</accession>
<keyword evidence="5 8" id="KW-0732">Signal</keyword>
<dbReference type="RefSeq" id="WP_082362147.1">
    <property type="nucleotide sequence ID" value="NZ_CP012159.1"/>
</dbReference>
<dbReference type="GO" id="GO:0009279">
    <property type="term" value="C:cell outer membrane"/>
    <property type="evidence" value="ECO:0007669"/>
    <property type="project" value="UniProtKB-SubCell"/>
</dbReference>
<dbReference type="InterPro" id="IPR005017">
    <property type="entry name" value="OMPP1/FadL/TodX"/>
</dbReference>
<dbReference type="Proteomes" id="UP000067626">
    <property type="component" value="Chromosome"/>
</dbReference>
<organism evidence="9 10">
    <name type="scientific">Chondromyces crocatus</name>
    <dbReference type="NCBI Taxonomy" id="52"/>
    <lineage>
        <taxon>Bacteria</taxon>
        <taxon>Pseudomonadati</taxon>
        <taxon>Myxococcota</taxon>
        <taxon>Polyangia</taxon>
        <taxon>Polyangiales</taxon>
        <taxon>Polyangiaceae</taxon>
        <taxon>Chondromyces</taxon>
    </lineage>
</organism>
<evidence type="ECO:0000256" key="3">
    <source>
        <dbReference type="ARBA" id="ARBA00022452"/>
    </source>
</evidence>
<keyword evidence="7" id="KW-0998">Cell outer membrane</keyword>
<evidence type="ECO:0000256" key="7">
    <source>
        <dbReference type="ARBA" id="ARBA00023237"/>
    </source>
</evidence>